<proteinExistence type="predicted"/>
<dbReference type="RefSeq" id="WP_013027748.1">
    <property type="nucleotide sequence ID" value="NC_013956.2"/>
</dbReference>
<evidence type="ECO:0000313" key="2">
    <source>
        <dbReference type="Proteomes" id="UP000001702"/>
    </source>
</evidence>
<dbReference type="STRING" id="706191.PANA_3914"/>
<dbReference type="HOGENOM" id="CLU_1174512_0_0_6"/>
<gene>
    <name evidence="1" type="ordered locus">PANA_3914</name>
</gene>
<organism evidence="1 2">
    <name type="scientific">Pantoea ananatis (strain LMG 20103)</name>
    <dbReference type="NCBI Taxonomy" id="706191"/>
    <lineage>
        <taxon>Bacteria</taxon>
        <taxon>Pseudomonadati</taxon>
        <taxon>Pseudomonadota</taxon>
        <taxon>Gammaproteobacteria</taxon>
        <taxon>Enterobacterales</taxon>
        <taxon>Erwiniaceae</taxon>
        <taxon>Pantoea</taxon>
    </lineage>
</organism>
<protein>
    <submittedName>
        <fullName evidence="1">Uncharacterized protein</fullName>
    </submittedName>
</protein>
<sequence>MEFSFSKGSAIERLAYYPQIEIKELARALANVDPHIRNDELPEDKIGIVSAYSDYLVRVHRYLFSFLKSQGKTKELDVFYPKLIATNCPIESGILFASCFKLIEEGVTPKIIIEKCIESLVSIYKKHGESIIFQCAGTEGVLVAKDKSQDRRGFHKKDEESASLYKIIGLLAINLALEKSSSGSTKWINNSGTPTIDPLFKLLTAYADAKSINKKGLGKSSFYEKLKISLSSVHDE</sequence>
<dbReference type="eggNOG" id="ENOG50334U3">
    <property type="taxonomic scope" value="Bacteria"/>
</dbReference>
<dbReference type="EMBL" id="CP001875">
    <property type="protein sequence ID" value="ADD79081.1"/>
    <property type="molecule type" value="Genomic_DNA"/>
</dbReference>
<dbReference type="Proteomes" id="UP000001702">
    <property type="component" value="Chromosome"/>
</dbReference>
<accession>D4GE39</accession>
<name>D4GE39_PANAM</name>
<keyword evidence="2" id="KW-1185">Reference proteome</keyword>
<dbReference type="AlphaFoldDB" id="D4GE39"/>
<evidence type="ECO:0000313" key="1">
    <source>
        <dbReference type="EMBL" id="ADD79081.1"/>
    </source>
</evidence>
<dbReference type="KEGG" id="pam:PANA_3914"/>
<reference evidence="1 2" key="1">
    <citation type="journal article" date="2010" name="J. Bacteriol.">
        <title>Genome sequence of Pantoea ananatis LMG20103, the causative agent of Eucalyptus blight and dieback.</title>
        <authorList>
            <person name="De Maayer P."/>
            <person name="Chan W.Y."/>
            <person name="Venter S.N."/>
            <person name="Toth I.K."/>
            <person name="Birch P.R."/>
            <person name="Joubert F."/>
            <person name="Coutinho T.A."/>
        </authorList>
    </citation>
    <scope>NUCLEOTIDE SEQUENCE [LARGE SCALE GENOMIC DNA]</scope>
    <source>
        <strain evidence="1 2">LMG 20103</strain>
    </source>
</reference>